<dbReference type="Pfam" id="PF04343">
    <property type="entry name" value="DUF488"/>
    <property type="match status" value="1"/>
</dbReference>
<protein>
    <submittedName>
        <fullName evidence="1">DUF488 domain-containing protein</fullName>
    </submittedName>
</protein>
<dbReference type="PIRSF" id="PIRSF024492">
    <property type="entry name" value="UCP024492"/>
    <property type="match status" value="1"/>
</dbReference>
<dbReference type="InterPro" id="IPR014519">
    <property type="entry name" value="UCP024492"/>
</dbReference>
<proteinExistence type="predicted"/>
<organism evidence="1 2">
    <name type="scientific">Luteococcus sanguinis</name>
    <dbReference type="NCBI Taxonomy" id="174038"/>
    <lineage>
        <taxon>Bacteria</taxon>
        <taxon>Bacillati</taxon>
        <taxon>Actinomycetota</taxon>
        <taxon>Actinomycetes</taxon>
        <taxon>Propionibacteriales</taxon>
        <taxon>Propionibacteriaceae</taxon>
        <taxon>Luteococcus</taxon>
    </lineage>
</organism>
<accession>A0ABW1X0U0</accession>
<dbReference type="PANTHER" id="PTHR39337">
    <property type="entry name" value="BLR5642 PROTEIN"/>
    <property type="match status" value="1"/>
</dbReference>
<gene>
    <name evidence="1" type="ORF">ACFP57_07590</name>
</gene>
<name>A0ABW1X0U0_9ACTN</name>
<dbReference type="RefSeq" id="WP_343884151.1">
    <property type="nucleotide sequence ID" value="NZ_BAAAKI010000001.1"/>
</dbReference>
<dbReference type="PANTHER" id="PTHR39337:SF1">
    <property type="entry name" value="BLR5642 PROTEIN"/>
    <property type="match status" value="1"/>
</dbReference>
<comment type="caution">
    <text evidence="1">The sequence shown here is derived from an EMBL/GenBank/DDBJ whole genome shotgun (WGS) entry which is preliminary data.</text>
</comment>
<dbReference type="Proteomes" id="UP001596266">
    <property type="component" value="Unassembled WGS sequence"/>
</dbReference>
<dbReference type="InterPro" id="IPR007438">
    <property type="entry name" value="DUF488"/>
</dbReference>
<dbReference type="EMBL" id="JBHSUA010000015">
    <property type="protein sequence ID" value="MFC6396847.1"/>
    <property type="molecule type" value="Genomic_DNA"/>
</dbReference>
<evidence type="ECO:0000313" key="1">
    <source>
        <dbReference type="EMBL" id="MFC6396847.1"/>
    </source>
</evidence>
<reference evidence="2" key="1">
    <citation type="journal article" date="2019" name="Int. J. Syst. Evol. Microbiol.">
        <title>The Global Catalogue of Microorganisms (GCM) 10K type strain sequencing project: providing services to taxonomists for standard genome sequencing and annotation.</title>
        <authorList>
            <consortium name="The Broad Institute Genomics Platform"/>
            <consortium name="The Broad Institute Genome Sequencing Center for Infectious Disease"/>
            <person name="Wu L."/>
            <person name="Ma J."/>
        </authorList>
    </citation>
    <scope>NUCLEOTIDE SEQUENCE [LARGE SCALE GENOMIC DNA]</scope>
    <source>
        <strain evidence="2">CGMCC 1.15277</strain>
    </source>
</reference>
<evidence type="ECO:0000313" key="2">
    <source>
        <dbReference type="Proteomes" id="UP001596266"/>
    </source>
</evidence>
<keyword evidence="2" id="KW-1185">Reference proteome</keyword>
<sequence length="183" mass="20285">MAPKDQTADDQTTVWTIGHSTRTLDELVALLREHQITRLVDIRSVPGSRHNPQYGQGALAESMPQHDIEYEHAKGLGGLRHTTKDSPNMGWRNASFRGYADYMQTTDFASAIDQLIAEAEQQRTVIMCAEAVPWRCHRSMVADALIVRGVHVVDIMGPGKTSDEKLTSFAHAEGTTVTYPPEV</sequence>